<feature type="signal peptide" evidence="1">
    <location>
        <begin position="1"/>
        <end position="19"/>
    </location>
</feature>
<evidence type="ECO:0000313" key="3">
    <source>
        <dbReference type="Proteomes" id="UP000547011"/>
    </source>
</evidence>
<feature type="chain" id="PRO_5030613683" description="DUF4864 domain-containing protein" evidence="1">
    <location>
        <begin position="20"/>
        <end position="139"/>
    </location>
</feature>
<proteinExistence type="predicted"/>
<organism evidence="2 3">
    <name type="scientific">Devosia subaequoris</name>
    <dbReference type="NCBI Taxonomy" id="395930"/>
    <lineage>
        <taxon>Bacteria</taxon>
        <taxon>Pseudomonadati</taxon>
        <taxon>Pseudomonadota</taxon>
        <taxon>Alphaproteobacteria</taxon>
        <taxon>Hyphomicrobiales</taxon>
        <taxon>Devosiaceae</taxon>
        <taxon>Devosia</taxon>
    </lineage>
</organism>
<dbReference type="Proteomes" id="UP000547011">
    <property type="component" value="Unassembled WGS sequence"/>
</dbReference>
<evidence type="ECO:0000256" key="1">
    <source>
        <dbReference type="SAM" id="SignalP"/>
    </source>
</evidence>
<name>A0A7W6ILF2_9HYPH</name>
<sequence length="139" mass="15208">MRILWVLVLSILLMVPASAQEAVEQPWRASVTGQIEALRSADGETALSFAGAAFRASYQSNPQRFAHDVARSGYGPIGQSRSHSFGAFRELSSGVVLQEVEFIDTDGRVWEAVYQLADERDEGWRVQGVVLRSTPGIGI</sequence>
<evidence type="ECO:0000313" key="2">
    <source>
        <dbReference type="EMBL" id="MBB4051810.1"/>
    </source>
</evidence>
<evidence type="ECO:0008006" key="4">
    <source>
        <dbReference type="Google" id="ProtNLM"/>
    </source>
</evidence>
<dbReference type="InterPro" id="IPR032347">
    <property type="entry name" value="DUF4864"/>
</dbReference>
<protein>
    <recommendedName>
        <fullName evidence="4">DUF4864 domain-containing protein</fullName>
    </recommendedName>
</protein>
<gene>
    <name evidence="2" type="ORF">GGR20_001452</name>
</gene>
<dbReference type="AlphaFoldDB" id="A0A7W6ILF2"/>
<accession>A0A7W6ILF2</accession>
<keyword evidence="1" id="KW-0732">Signal</keyword>
<comment type="caution">
    <text evidence="2">The sequence shown here is derived from an EMBL/GenBank/DDBJ whole genome shotgun (WGS) entry which is preliminary data.</text>
</comment>
<dbReference type="Pfam" id="PF16156">
    <property type="entry name" value="DUF4864"/>
    <property type="match status" value="1"/>
</dbReference>
<dbReference type="EMBL" id="JACIEW010000003">
    <property type="protein sequence ID" value="MBB4051810.1"/>
    <property type="molecule type" value="Genomic_DNA"/>
</dbReference>
<keyword evidence="3" id="KW-1185">Reference proteome</keyword>
<reference evidence="2 3" key="1">
    <citation type="submission" date="2020-08" db="EMBL/GenBank/DDBJ databases">
        <title>Genomic Encyclopedia of Type Strains, Phase IV (KMG-IV): sequencing the most valuable type-strain genomes for metagenomic binning, comparative biology and taxonomic classification.</title>
        <authorList>
            <person name="Goeker M."/>
        </authorList>
    </citation>
    <scope>NUCLEOTIDE SEQUENCE [LARGE SCALE GENOMIC DNA]</scope>
    <source>
        <strain evidence="2 3">DSM 23447</strain>
    </source>
</reference>
<dbReference type="RefSeq" id="WP_183310552.1">
    <property type="nucleotide sequence ID" value="NZ_JACIEW010000003.1"/>
</dbReference>